<evidence type="ECO:0000313" key="2">
    <source>
        <dbReference type="EMBL" id="QFF92384.1"/>
    </source>
</evidence>
<dbReference type="SUPFAM" id="SSF47336">
    <property type="entry name" value="ACP-like"/>
    <property type="match status" value="1"/>
</dbReference>
<feature type="domain" description="Carrier" evidence="1">
    <location>
        <begin position="8"/>
        <end position="85"/>
    </location>
</feature>
<dbReference type="EMBL" id="MH813485">
    <property type="protein sequence ID" value="QFF92384.1"/>
    <property type="molecule type" value="Genomic_DNA"/>
</dbReference>
<name>A0A5J6SGE0_9MICO</name>
<dbReference type="Pfam" id="PF00550">
    <property type="entry name" value="PP-binding"/>
    <property type="match status" value="1"/>
</dbReference>
<protein>
    <submittedName>
        <fullName evidence="2">Acyl carrier protein/phosphopantetheine-binding protein</fullName>
    </submittedName>
</protein>
<organism evidence="2">
    <name type="scientific">Rathayibacter sp. FH 236</name>
    <dbReference type="NCBI Taxonomy" id="2615183"/>
    <lineage>
        <taxon>Bacteria</taxon>
        <taxon>Bacillati</taxon>
        <taxon>Actinomycetota</taxon>
        <taxon>Actinomycetes</taxon>
        <taxon>Micrococcales</taxon>
        <taxon>Microbacteriaceae</taxon>
        <taxon>Rathayibacter</taxon>
    </lineage>
</organism>
<evidence type="ECO:0000259" key="1">
    <source>
        <dbReference type="PROSITE" id="PS50075"/>
    </source>
</evidence>
<sequence length="98" mass="10683">MSEPTENDILATLIGRAREIVSKEFVVNFDSIGPRSLLADLRLDSMEQVELLSDLEDAFSISLPNEGVRGIRTVGDVIDIVRRGLGQPVQVSDVSEDG</sequence>
<dbReference type="AlphaFoldDB" id="A0A5J6SGE0"/>
<dbReference type="PROSITE" id="PS50075">
    <property type="entry name" value="CARRIER"/>
    <property type="match status" value="1"/>
</dbReference>
<accession>A0A5J6SGE0</accession>
<gene>
    <name evidence="2" type="primary">tunK</name>
</gene>
<reference evidence="2" key="1">
    <citation type="submission" date="2018-08" db="EMBL/GenBank/DDBJ databases">
        <title>Conservation of the tunicamycin-related biosynthetic gene cluster in the select agent Rathayibacter toxicus, and its identification in other Rathayibacter species.</title>
        <authorList>
            <person name="Tancos M.A."/>
            <person name="Sechler A.J."/>
            <person name="Davis E.W.Jr."/>
            <person name="Chang J.H."/>
            <person name="Rogers E.E."/>
        </authorList>
    </citation>
    <scope>NUCLEOTIDE SEQUENCE</scope>
    <source>
        <strain evidence="2">FH236</strain>
    </source>
</reference>
<dbReference type="InterPro" id="IPR036736">
    <property type="entry name" value="ACP-like_sf"/>
</dbReference>
<dbReference type="InterPro" id="IPR009081">
    <property type="entry name" value="PP-bd_ACP"/>
</dbReference>
<dbReference type="Gene3D" id="1.10.1200.10">
    <property type="entry name" value="ACP-like"/>
    <property type="match status" value="1"/>
</dbReference>
<proteinExistence type="predicted"/>